<dbReference type="AlphaFoldDB" id="A0A0F9TP54"/>
<protein>
    <recommendedName>
        <fullName evidence="2">Peptidase M15C domain-containing protein</fullName>
    </recommendedName>
</protein>
<name>A0A0F9TP54_9ZZZZ</name>
<dbReference type="SUPFAM" id="SSF55166">
    <property type="entry name" value="Hedgehog/DD-peptidase"/>
    <property type="match status" value="1"/>
</dbReference>
<sequence length="133" mass="15449">MPEFSTNSMKQLDTCDMKLQALFHKVIVTRDCTIIQGHRGEELQREAFRTGTSELDWPESEHNDAPSRAVDVGPYYMGEGIPWQLRERWIYFAGYVFAVADDLGIAVRWGGDWDGDLTFKDQKFHDLPHWELI</sequence>
<reference evidence="1" key="1">
    <citation type="journal article" date="2015" name="Nature">
        <title>Complex archaea that bridge the gap between prokaryotes and eukaryotes.</title>
        <authorList>
            <person name="Spang A."/>
            <person name="Saw J.H."/>
            <person name="Jorgensen S.L."/>
            <person name="Zaremba-Niedzwiedzka K."/>
            <person name="Martijn J."/>
            <person name="Lind A.E."/>
            <person name="van Eijk R."/>
            <person name="Schleper C."/>
            <person name="Guy L."/>
            <person name="Ettema T.J."/>
        </authorList>
    </citation>
    <scope>NUCLEOTIDE SEQUENCE</scope>
</reference>
<evidence type="ECO:0008006" key="2">
    <source>
        <dbReference type="Google" id="ProtNLM"/>
    </source>
</evidence>
<gene>
    <name evidence="1" type="ORF">LCGC14_0367130</name>
</gene>
<organism evidence="1">
    <name type="scientific">marine sediment metagenome</name>
    <dbReference type="NCBI Taxonomy" id="412755"/>
    <lineage>
        <taxon>unclassified sequences</taxon>
        <taxon>metagenomes</taxon>
        <taxon>ecological metagenomes</taxon>
    </lineage>
</organism>
<accession>A0A0F9TP54</accession>
<proteinExistence type="predicted"/>
<dbReference type="Gene3D" id="3.30.1380.10">
    <property type="match status" value="1"/>
</dbReference>
<evidence type="ECO:0000313" key="1">
    <source>
        <dbReference type="EMBL" id="KKN76742.1"/>
    </source>
</evidence>
<comment type="caution">
    <text evidence="1">The sequence shown here is derived from an EMBL/GenBank/DDBJ whole genome shotgun (WGS) entry which is preliminary data.</text>
</comment>
<dbReference type="InterPro" id="IPR009045">
    <property type="entry name" value="Zn_M74/Hedgehog-like"/>
</dbReference>
<dbReference type="EMBL" id="LAZR01000290">
    <property type="protein sequence ID" value="KKN76742.1"/>
    <property type="molecule type" value="Genomic_DNA"/>
</dbReference>